<feature type="region of interest" description="Disordered" evidence="10">
    <location>
        <begin position="166"/>
        <end position="198"/>
    </location>
</feature>
<evidence type="ECO:0000256" key="2">
    <source>
        <dbReference type="ARBA" id="ARBA00022723"/>
    </source>
</evidence>
<dbReference type="PROSITE" id="PS50157">
    <property type="entry name" value="ZINC_FINGER_C2H2_2"/>
    <property type="match status" value="1"/>
</dbReference>
<dbReference type="SMART" id="SM01366">
    <property type="entry name" value="c-clamp"/>
    <property type="match status" value="1"/>
</dbReference>
<dbReference type="Pfam" id="PF15997">
    <property type="entry name" value="DUF4772"/>
    <property type="match status" value="1"/>
</dbReference>
<dbReference type="Proteomes" id="UP000653454">
    <property type="component" value="Unassembled WGS sequence"/>
</dbReference>
<keyword evidence="6" id="KW-0238">DNA-binding</keyword>
<dbReference type="EMBL" id="CAJHNJ030000010">
    <property type="protein sequence ID" value="CAG9107947.1"/>
    <property type="molecule type" value="Genomic_DNA"/>
</dbReference>
<dbReference type="GO" id="GO:0000978">
    <property type="term" value="F:RNA polymerase II cis-regulatory region sequence-specific DNA binding"/>
    <property type="evidence" value="ECO:0007669"/>
    <property type="project" value="TreeGrafter"/>
</dbReference>
<dbReference type="InterPro" id="IPR013087">
    <property type="entry name" value="Znf_C2H2_type"/>
</dbReference>
<organism evidence="12 13">
    <name type="scientific">Plutella xylostella</name>
    <name type="common">Diamondback moth</name>
    <name type="synonym">Plutella maculipennis</name>
    <dbReference type="NCBI Taxonomy" id="51655"/>
    <lineage>
        <taxon>Eukaryota</taxon>
        <taxon>Metazoa</taxon>
        <taxon>Ecdysozoa</taxon>
        <taxon>Arthropoda</taxon>
        <taxon>Hexapoda</taxon>
        <taxon>Insecta</taxon>
        <taxon>Pterygota</taxon>
        <taxon>Neoptera</taxon>
        <taxon>Endopterygota</taxon>
        <taxon>Lepidoptera</taxon>
        <taxon>Glossata</taxon>
        <taxon>Ditrysia</taxon>
        <taxon>Yponomeutoidea</taxon>
        <taxon>Plutellidae</taxon>
        <taxon>Plutella</taxon>
    </lineage>
</organism>
<dbReference type="InterPro" id="IPR052253">
    <property type="entry name" value="CR1/CR2-DNA-binding_regulator"/>
</dbReference>
<keyword evidence="5" id="KW-0805">Transcription regulation</keyword>
<name>A0A8S4E0M1_PLUXY</name>
<keyword evidence="13" id="KW-1185">Reference proteome</keyword>
<evidence type="ECO:0000256" key="3">
    <source>
        <dbReference type="ARBA" id="ARBA00022771"/>
    </source>
</evidence>
<evidence type="ECO:0000256" key="9">
    <source>
        <dbReference type="PROSITE-ProRule" id="PRU00042"/>
    </source>
</evidence>
<dbReference type="GO" id="GO:0005634">
    <property type="term" value="C:nucleus"/>
    <property type="evidence" value="ECO:0007669"/>
    <property type="project" value="UniProtKB-SubCell"/>
</dbReference>
<dbReference type="PANTHER" id="PTHR13006">
    <property type="entry name" value="PAPILLOMAVIRUS REGULATORY FACTOR PRF-1"/>
    <property type="match status" value="1"/>
</dbReference>
<protein>
    <submittedName>
        <fullName evidence="12">(diamondback moth) hypothetical protein</fullName>
    </submittedName>
</protein>
<keyword evidence="4" id="KW-0862">Zinc</keyword>
<accession>A0A8S4E0M1</accession>
<evidence type="ECO:0000256" key="1">
    <source>
        <dbReference type="ARBA" id="ARBA00004123"/>
    </source>
</evidence>
<dbReference type="PANTHER" id="PTHR13006:SF9">
    <property type="entry name" value="GLUCOSE TRANSPORTER 4 ENHANCER FACTOR, ISOFORM G"/>
    <property type="match status" value="1"/>
</dbReference>
<evidence type="ECO:0000256" key="5">
    <source>
        <dbReference type="ARBA" id="ARBA00023015"/>
    </source>
</evidence>
<reference evidence="12" key="1">
    <citation type="submission" date="2020-11" db="EMBL/GenBank/DDBJ databases">
        <authorList>
            <person name="Whiteford S."/>
        </authorList>
    </citation>
    <scope>NUCLEOTIDE SEQUENCE</scope>
</reference>
<evidence type="ECO:0000256" key="7">
    <source>
        <dbReference type="ARBA" id="ARBA00023163"/>
    </source>
</evidence>
<keyword evidence="8" id="KW-0539">Nucleus</keyword>
<evidence type="ECO:0000256" key="4">
    <source>
        <dbReference type="ARBA" id="ARBA00022833"/>
    </source>
</evidence>
<evidence type="ECO:0000256" key="6">
    <source>
        <dbReference type="ARBA" id="ARBA00023125"/>
    </source>
</evidence>
<comment type="caution">
    <text evidence="12">The sequence shown here is derived from an EMBL/GenBank/DDBJ whole genome shotgun (WGS) entry which is preliminary data.</text>
</comment>
<evidence type="ECO:0000256" key="10">
    <source>
        <dbReference type="SAM" id="MobiDB-lite"/>
    </source>
</evidence>
<keyword evidence="2" id="KW-0479">Metal-binding</keyword>
<keyword evidence="7" id="KW-0804">Transcription</keyword>
<comment type="subcellular location">
    <subcellularLocation>
        <location evidence="1">Nucleus</location>
    </subcellularLocation>
</comment>
<feature type="domain" description="C2H2-type" evidence="11">
    <location>
        <begin position="283"/>
        <end position="313"/>
    </location>
</feature>
<evidence type="ECO:0000256" key="8">
    <source>
        <dbReference type="ARBA" id="ARBA00023242"/>
    </source>
</evidence>
<feature type="region of interest" description="Disordered" evidence="10">
    <location>
        <begin position="222"/>
        <end position="260"/>
    </location>
</feature>
<dbReference type="InterPro" id="IPR031940">
    <property type="entry name" value="DUF4772"/>
</dbReference>
<proteinExistence type="predicted"/>
<keyword evidence="3 9" id="KW-0863">Zinc-finger</keyword>
<feature type="compositionally biased region" description="Low complexity" evidence="10">
    <location>
        <begin position="227"/>
        <end position="248"/>
    </location>
</feature>
<evidence type="ECO:0000313" key="12">
    <source>
        <dbReference type="EMBL" id="CAG9107947.1"/>
    </source>
</evidence>
<dbReference type="GO" id="GO:0008270">
    <property type="term" value="F:zinc ion binding"/>
    <property type="evidence" value="ECO:0007669"/>
    <property type="project" value="UniProtKB-KW"/>
</dbReference>
<dbReference type="GO" id="GO:0006357">
    <property type="term" value="P:regulation of transcription by RNA polymerase II"/>
    <property type="evidence" value="ECO:0007669"/>
    <property type="project" value="TreeGrafter"/>
</dbReference>
<gene>
    <name evidence="12" type="ORF">PLXY2_LOCUS3936</name>
</gene>
<dbReference type="GO" id="GO:0003700">
    <property type="term" value="F:DNA-binding transcription factor activity"/>
    <property type="evidence" value="ECO:0007669"/>
    <property type="project" value="TreeGrafter"/>
</dbReference>
<evidence type="ECO:0000313" key="13">
    <source>
        <dbReference type="Proteomes" id="UP000653454"/>
    </source>
</evidence>
<evidence type="ECO:0000259" key="11">
    <source>
        <dbReference type="PROSITE" id="PS50157"/>
    </source>
</evidence>
<sequence length="522" mass="57569">MSTGKRLAKRSIIGTRVAAPVEDGLYLSGTIQAVKTPSAFPENNNCINLTPATRYTVRLEGVKGAREYRSAELIGPGFRSLAGVRLRPPQRVFLTHNGREVCAEVLQHDAAADLLRVRVLAPHADAPIELKKRLDEIRLLESRKSARLADSDTDFARLADMAGDRRRASATIEVPAHHMQGSRKRRPSSSGDLGYGERDDMMNECNAALVLMSLSCSPNSPRPSAWGGRSSVSPGASSSSGSSWRSGTPSPPPASSSFSDESGIAIDYEDLHPRKKKINSVVFECTWRGCGHTTNSCAFIEAHIRNTHLGPKKEGESDHEEEFYYTEREMATPAAAPTLSHRDMCRPPHEDPDYQRQLVGSFRSLPTLLLYALGASCPGRDMCRPPHEDPDYQRQLVGSFRSLPTLLLYALGASCPGRDMCRPPHEDPDYQRQLVGSFRQGLLQQQQQNASARPISIPVMHSWSNSHSPKHMRLSLGGAGGGGAGRRARSDNKKCRKVYGMEHRELWCTQCKWKKACTRFGD</sequence>
<dbReference type="AlphaFoldDB" id="A0A8S4E0M1"/>